<keyword evidence="1" id="KW-0812">Transmembrane</keyword>
<comment type="caution">
    <text evidence="2">The sequence shown here is derived from an EMBL/GenBank/DDBJ whole genome shotgun (WGS) entry which is preliminary data.</text>
</comment>
<gene>
    <name evidence="2" type="ORF">NQ314_010615</name>
</gene>
<protein>
    <recommendedName>
        <fullName evidence="4">Ribosomal protein S1</fullName>
    </recommendedName>
</protein>
<proteinExistence type="predicted"/>
<dbReference type="Proteomes" id="UP001162156">
    <property type="component" value="Unassembled WGS sequence"/>
</dbReference>
<dbReference type="AlphaFoldDB" id="A0AAV8XQ98"/>
<dbReference type="GO" id="GO:0005615">
    <property type="term" value="C:extracellular space"/>
    <property type="evidence" value="ECO:0007669"/>
    <property type="project" value="TreeGrafter"/>
</dbReference>
<reference evidence="2" key="1">
    <citation type="journal article" date="2023" name="Insect Mol. Biol.">
        <title>Genome sequencing provides insights into the evolution of gene families encoding plant cell wall-degrading enzymes in longhorned beetles.</title>
        <authorList>
            <person name="Shin N.R."/>
            <person name="Okamura Y."/>
            <person name="Kirsch R."/>
            <person name="Pauchet Y."/>
        </authorList>
    </citation>
    <scope>NUCLEOTIDE SEQUENCE</scope>
    <source>
        <strain evidence="2">RBIC_L_NR</strain>
    </source>
</reference>
<accession>A0AAV8XQ98</accession>
<organism evidence="2 3">
    <name type="scientific">Rhamnusium bicolor</name>
    <dbReference type="NCBI Taxonomy" id="1586634"/>
    <lineage>
        <taxon>Eukaryota</taxon>
        <taxon>Metazoa</taxon>
        <taxon>Ecdysozoa</taxon>
        <taxon>Arthropoda</taxon>
        <taxon>Hexapoda</taxon>
        <taxon>Insecta</taxon>
        <taxon>Pterygota</taxon>
        <taxon>Neoptera</taxon>
        <taxon>Endopterygota</taxon>
        <taxon>Coleoptera</taxon>
        <taxon>Polyphaga</taxon>
        <taxon>Cucujiformia</taxon>
        <taxon>Chrysomeloidea</taxon>
        <taxon>Cerambycidae</taxon>
        <taxon>Lepturinae</taxon>
        <taxon>Rhagiini</taxon>
        <taxon>Rhamnusium</taxon>
    </lineage>
</organism>
<keyword evidence="1" id="KW-0472">Membrane</keyword>
<evidence type="ECO:0000256" key="1">
    <source>
        <dbReference type="SAM" id="Phobius"/>
    </source>
</evidence>
<evidence type="ECO:0000313" key="3">
    <source>
        <dbReference type="Proteomes" id="UP001162156"/>
    </source>
</evidence>
<dbReference type="PANTHER" id="PTHR28434">
    <property type="entry name" value="PROTEIN C3ORF33"/>
    <property type="match status" value="1"/>
</dbReference>
<evidence type="ECO:0000313" key="2">
    <source>
        <dbReference type="EMBL" id="KAJ8940753.1"/>
    </source>
</evidence>
<feature type="transmembrane region" description="Helical" evidence="1">
    <location>
        <begin position="20"/>
        <end position="38"/>
    </location>
</feature>
<keyword evidence="1" id="KW-1133">Transmembrane helix</keyword>
<dbReference type="InterPro" id="IPR042421">
    <property type="entry name" value="C3orf33-like"/>
</dbReference>
<dbReference type="EMBL" id="JANEYF010002950">
    <property type="protein sequence ID" value="KAJ8940753.1"/>
    <property type="molecule type" value="Genomic_DNA"/>
</dbReference>
<sequence length="153" mass="16937">MDKVSNLFNGFTNLMDQNIRGVQIGCYSIAFVGLTVALRKVKPFSKFKKPSDIPNHFINERRELTGVVKRIEPNGALLMIEHKPLVDIPVVTSGQLPVKISGVNVTGLGLNWLQAIVAGNEVKFVPVVKEKDLVQCEVLLLQSSKDVSNNIIW</sequence>
<evidence type="ECO:0008006" key="4">
    <source>
        <dbReference type="Google" id="ProtNLM"/>
    </source>
</evidence>
<dbReference type="PANTHER" id="PTHR28434:SF1">
    <property type="entry name" value="PROTEIN C3ORF33"/>
    <property type="match status" value="1"/>
</dbReference>
<keyword evidence="3" id="KW-1185">Reference proteome</keyword>
<name>A0AAV8XQ98_9CUCU</name>